<dbReference type="CDD" id="cd00104">
    <property type="entry name" value="KAZAL_FS"/>
    <property type="match status" value="1"/>
</dbReference>
<evidence type="ECO:0000313" key="8">
    <source>
        <dbReference type="Proteomes" id="UP000015101"/>
    </source>
</evidence>
<organism evidence="7 8">
    <name type="scientific">Helobdella robusta</name>
    <name type="common">Californian leech</name>
    <dbReference type="NCBI Taxonomy" id="6412"/>
    <lineage>
        <taxon>Eukaryota</taxon>
        <taxon>Metazoa</taxon>
        <taxon>Spiralia</taxon>
        <taxon>Lophotrochozoa</taxon>
        <taxon>Annelida</taxon>
        <taxon>Clitellata</taxon>
        <taxon>Hirudinea</taxon>
        <taxon>Rhynchobdellida</taxon>
        <taxon>Glossiphoniidae</taxon>
        <taxon>Helobdella</taxon>
    </lineage>
</organism>
<keyword evidence="2" id="KW-1015">Disulfide bond</keyword>
<dbReference type="HOGENOM" id="CLU_850658_0_0_1"/>
<dbReference type="CDD" id="cd00110">
    <property type="entry name" value="LamG"/>
    <property type="match status" value="1"/>
</dbReference>
<dbReference type="Gene3D" id="2.60.120.200">
    <property type="match status" value="1"/>
</dbReference>
<dbReference type="CDD" id="cd00055">
    <property type="entry name" value="EGF_Lam"/>
    <property type="match status" value="1"/>
</dbReference>
<dbReference type="GO" id="GO:0050840">
    <property type="term" value="F:extracellular matrix binding"/>
    <property type="evidence" value="ECO:0000318"/>
    <property type="project" value="GO_Central"/>
</dbReference>
<dbReference type="InParanoid" id="T1F1D9"/>
<feature type="disulfide bond" evidence="2">
    <location>
        <begin position="13"/>
        <end position="30"/>
    </location>
</feature>
<evidence type="ECO:0000313" key="6">
    <source>
        <dbReference type="EMBL" id="ESO09150.1"/>
    </source>
</evidence>
<evidence type="ECO:0000256" key="2">
    <source>
        <dbReference type="PROSITE-ProRule" id="PRU00460"/>
    </source>
</evidence>
<dbReference type="GO" id="GO:0005509">
    <property type="term" value="F:calcium ion binding"/>
    <property type="evidence" value="ECO:0000318"/>
    <property type="project" value="GO_Central"/>
</dbReference>
<dbReference type="SUPFAM" id="SSF100895">
    <property type="entry name" value="Kazal-type serine protease inhibitors"/>
    <property type="match status" value="1"/>
</dbReference>
<dbReference type="OrthoDB" id="409374at2759"/>
<dbReference type="Pfam" id="PF07648">
    <property type="entry name" value="Kazal_2"/>
    <property type="match status" value="1"/>
</dbReference>
<keyword evidence="2" id="KW-0424">Laminin EGF-like domain</keyword>
<sequence>MIPLKNMLKACNCSTFGSLRTDCEQSTGKCLCKPGYSGPQCQICPNGEHVASYGYHVKKNGKRCVNDLNCKYGGKCKKVGQNIECVCPASCVESSVSSLSAVCASNGLTYSSECHLAQFSCRSQVDITLQHYGPCVNNSDAGGSVGFDGTYYLKYVSKLMDDEERKLSSIQIEFSTDSPNGVIFFEGESFSPASSFILIGIRRSKLVVMFNLGSNRADDLPLMTSSSDVSDQQWHLLTLRRDERQMKMVLDFDEPIVAYSRPGANSFHSSGFFYLGGAEKRMKGLPRSLSAALKGCLRNVQINKNVINLREDRINVDTELKKCHDAL</sequence>
<dbReference type="eggNOG" id="KOG3509">
    <property type="taxonomic scope" value="Eukaryota"/>
</dbReference>
<evidence type="ECO:0000313" key="7">
    <source>
        <dbReference type="EnsemblMetazoa" id="HelroP169094"/>
    </source>
</evidence>
<dbReference type="RefSeq" id="XP_009013172.1">
    <property type="nucleotide sequence ID" value="XM_009014924.1"/>
</dbReference>
<dbReference type="GO" id="GO:0016020">
    <property type="term" value="C:membrane"/>
    <property type="evidence" value="ECO:0007669"/>
    <property type="project" value="UniProtKB-SubCell"/>
</dbReference>
<dbReference type="InterPro" id="IPR001791">
    <property type="entry name" value="Laminin_G"/>
</dbReference>
<feature type="disulfide bond" evidence="2">
    <location>
        <begin position="11"/>
        <end position="23"/>
    </location>
</feature>
<dbReference type="PANTHER" id="PTHR15036">
    <property type="entry name" value="PIKACHURIN-LIKE PROTEIN"/>
    <property type="match status" value="1"/>
</dbReference>
<dbReference type="SMART" id="SM00282">
    <property type="entry name" value="LamG"/>
    <property type="match status" value="1"/>
</dbReference>
<evidence type="ECO:0000259" key="4">
    <source>
        <dbReference type="PROSITE" id="PS50027"/>
    </source>
</evidence>
<protein>
    <recommendedName>
        <fullName evidence="9">Laminin G domain-containing protein</fullName>
    </recommendedName>
</protein>
<dbReference type="Proteomes" id="UP000015101">
    <property type="component" value="Unassembled WGS sequence"/>
</dbReference>
<dbReference type="KEGG" id="hro:HELRODRAFT_169094"/>
<evidence type="ECO:0000259" key="3">
    <source>
        <dbReference type="PROSITE" id="PS50025"/>
    </source>
</evidence>
<dbReference type="EMBL" id="KB096023">
    <property type="protein sequence ID" value="ESO09150.1"/>
    <property type="molecule type" value="Genomic_DNA"/>
</dbReference>
<dbReference type="PROSITE" id="PS51465">
    <property type="entry name" value="KAZAL_2"/>
    <property type="match status" value="1"/>
</dbReference>
<dbReference type="Gene3D" id="3.30.60.30">
    <property type="match status" value="1"/>
</dbReference>
<evidence type="ECO:0008006" key="9">
    <source>
        <dbReference type="Google" id="ProtNLM"/>
    </source>
</evidence>
<dbReference type="PROSITE" id="PS50027">
    <property type="entry name" value="EGF_LAM_2"/>
    <property type="match status" value="1"/>
</dbReference>
<feature type="domain" description="Laminin G" evidence="3">
    <location>
        <begin position="142"/>
        <end position="323"/>
    </location>
</feature>
<dbReference type="GO" id="GO:0005518">
    <property type="term" value="F:collagen binding"/>
    <property type="evidence" value="ECO:0000318"/>
    <property type="project" value="GO_Central"/>
</dbReference>
<dbReference type="PANTHER" id="PTHR15036:SF85">
    <property type="entry name" value="SP2353, ISOFORM A"/>
    <property type="match status" value="1"/>
</dbReference>
<reference evidence="8" key="1">
    <citation type="submission" date="2012-12" db="EMBL/GenBank/DDBJ databases">
        <authorList>
            <person name="Hellsten U."/>
            <person name="Grimwood J."/>
            <person name="Chapman J.A."/>
            <person name="Shapiro H."/>
            <person name="Aerts A."/>
            <person name="Otillar R.P."/>
            <person name="Terry A.Y."/>
            <person name="Boore J.L."/>
            <person name="Simakov O."/>
            <person name="Marletaz F."/>
            <person name="Cho S.-J."/>
            <person name="Edsinger-Gonzales E."/>
            <person name="Havlak P."/>
            <person name="Kuo D.-H."/>
            <person name="Larsson T."/>
            <person name="Lv J."/>
            <person name="Arendt D."/>
            <person name="Savage R."/>
            <person name="Osoegawa K."/>
            <person name="de Jong P."/>
            <person name="Lindberg D.R."/>
            <person name="Seaver E.C."/>
            <person name="Weisblat D.A."/>
            <person name="Putnam N.H."/>
            <person name="Grigoriev I.V."/>
            <person name="Rokhsar D.S."/>
        </authorList>
    </citation>
    <scope>NUCLEOTIDE SEQUENCE</scope>
</reference>
<evidence type="ECO:0000259" key="5">
    <source>
        <dbReference type="PROSITE" id="PS51465"/>
    </source>
</evidence>
<dbReference type="CTD" id="20202639"/>
<dbReference type="Pfam" id="PF00053">
    <property type="entry name" value="EGF_laminin"/>
    <property type="match status" value="1"/>
</dbReference>
<dbReference type="EMBL" id="AMQM01003172">
    <property type="status" value="NOT_ANNOTATED_CDS"/>
    <property type="molecule type" value="Genomic_DNA"/>
</dbReference>
<dbReference type="EnsemblMetazoa" id="HelroT169094">
    <property type="protein sequence ID" value="HelroP169094"/>
    <property type="gene ID" value="HelroG169094"/>
</dbReference>
<dbReference type="InterPro" id="IPR013320">
    <property type="entry name" value="ConA-like_dom_sf"/>
</dbReference>
<name>T1F1D9_HELRO</name>
<comment type="caution">
    <text evidence="2">Lacks conserved residue(s) required for the propagation of feature annotation.</text>
</comment>
<dbReference type="InterPro" id="IPR002049">
    <property type="entry name" value="LE_dom"/>
</dbReference>
<dbReference type="PROSITE" id="PS50025">
    <property type="entry name" value="LAM_G_DOMAIN"/>
    <property type="match status" value="1"/>
</dbReference>
<evidence type="ECO:0000256" key="1">
    <source>
        <dbReference type="PROSITE-ProRule" id="PRU00122"/>
    </source>
</evidence>
<feature type="domain" description="Laminin EGF-like" evidence="4">
    <location>
        <begin position="11"/>
        <end position="66"/>
    </location>
</feature>
<dbReference type="Pfam" id="PF02210">
    <property type="entry name" value="Laminin_G_2"/>
    <property type="match status" value="1"/>
</dbReference>
<reference evidence="7" key="3">
    <citation type="submission" date="2015-06" db="UniProtKB">
        <authorList>
            <consortium name="EnsemblMetazoa"/>
        </authorList>
    </citation>
    <scope>IDENTIFICATION</scope>
</reference>
<dbReference type="InterPro" id="IPR050372">
    <property type="entry name" value="Neurexin-related_CASP"/>
</dbReference>
<reference evidence="6 8" key="2">
    <citation type="journal article" date="2013" name="Nature">
        <title>Insights into bilaterian evolution from three spiralian genomes.</title>
        <authorList>
            <person name="Simakov O."/>
            <person name="Marletaz F."/>
            <person name="Cho S.J."/>
            <person name="Edsinger-Gonzales E."/>
            <person name="Havlak P."/>
            <person name="Hellsten U."/>
            <person name="Kuo D.H."/>
            <person name="Larsson T."/>
            <person name="Lv J."/>
            <person name="Arendt D."/>
            <person name="Savage R."/>
            <person name="Osoegawa K."/>
            <person name="de Jong P."/>
            <person name="Grimwood J."/>
            <person name="Chapman J.A."/>
            <person name="Shapiro H."/>
            <person name="Aerts A."/>
            <person name="Otillar R.P."/>
            <person name="Terry A.Y."/>
            <person name="Boore J.L."/>
            <person name="Grigoriev I.V."/>
            <person name="Lindberg D.R."/>
            <person name="Seaver E.C."/>
            <person name="Weisblat D.A."/>
            <person name="Putnam N.H."/>
            <person name="Rokhsar D.S."/>
        </authorList>
    </citation>
    <scope>NUCLEOTIDE SEQUENCE</scope>
</reference>
<dbReference type="InterPro" id="IPR036058">
    <property type="entry name" value="Kazal_dom_sf"/>
</dbReference>
<dbReference type="SMART" id="SM00180">
    <property type="entry name" value="EGF_Lam"/>
    <property type="match status" value="1"/>
</dbReference>
<dbReference type="SMART" id="SM00280">
    <property type="entry name" value="KAZAL"/>
    <property type="match status" value="1"/>
</dbReference>
<dbReference type="InterPro" id="IPR002350">
    <property type="entry name" value="Kazal_dom"/>
</dbReference>
<dbReference type="GeneID" id="20202639"/>
<dbReference type="GO" id="GO:0005615">
    <property type="term" value="C:extracellular space"/>
    <property type="evidence" value="ECO:0000318"/>
    <property type="project" value="GO_Central"/>
</dbReference>
<dbReference type="SUPFAM" id="SSF49899">
    <property type="entry name" value="Concanavalin A-like lectins/glucanases"/>
    <property type="match status" value="1"/>
</dbReference>
<feature type="domain" description="Kazal-like" evidence="5">
    <location>
        <begin position="79"/>
        <end position="137"/>
    </location>
</feature>
<dbReference type="AlphaFoldDB" id="T1F1D9"/>
<accession>T1F1D9</accession>
<dbReference type="OMA" id="SAVCASN"/>
<dbReference type="Gene3D" id="2.10.25.10">
    <property type="entry name" value="Laminin"/>
    <property type="match status" value="1"/>
</dbReference>
<proteinExistence type="predicted"/>
<gene>
    <name evidence="7" type="primary">20202639</name>
    <name evidence="6" type="ORF">HELRODRAFT_169094</name>
</gene>
<dbReference type="eggNOG" id="KOG3649">
    <property type="taxonomic scope" value="Eukaryota"/>
</dbReference>
<keyword evidence="8" id="KW-1185">Reference proteome</keyword>
<feature type="disulfide bond" evidence="1">
    <location>
        <begin position="296"/>
        <end position="323"/>
    </location>
</feature>
<feature type="disulfide bond" evidence="2">
    <location>
        <begin position="32"/>
        <end position="41"/>
    </location>
</feature>